<feature type="domain" description="HNH nuclease" evidence="1">
    <location>
        <begin position="133"/>
        <end position="174"/>
    </location>
</feature>
<proteinExistence type="predicted"/>
<dbReference type="Proteomes" id="UP000249393">
    <property type="component" value="Unassembled WGS sequence"/>
</dbReference>
<evidence type="ECO:0000313" key="3">
    <source>
        <dbReference type="Proteomes" id="UP000249393"/>
    </source>
</evidence>
<gene>
    <name evidence="2" type="ORF">DI526_01465</name>
</gene>
<name>A0A2W5VH29_9CAUL</name>
<keyword evidence="2" id="KW-0540">Nuclease</keyword>
<evidence type="ECO:0000259" key="1">
    <source>
        <dbReference type="Pfam" id="PF13392"/>
    </source>
</evidence>
<evidence type="ECO:0000313" key="2">
    <source>
        <dbReference type="EMBL" id="PZR37213.1"/>
    </source>
</evidence>
<dbReference type="RefSeq" id="WP_304273240.1">
    <property type="nucleotide sequence ID" value="NZ_QFQZ01000002.1"/>
</dbReference>
<accession>A0A2W5VH29</accession>
<sequence length="220" mass="24337">MRGKRIVYTPAELAWLEANCTLPFADYLAGFQQAFTRPDVSADNLHALRKRKGWKTGRSGRFEKGAIPANKGKPCPSGVGGRHPNAVRTQFKKGDRTGRAALLYKPIGTERRHPDGYLERKINDDLPLQARWRAVHIINWEALNGPVPAGHCLKSVDGDKTNTDPSNWMLVERAIMPTLNGGPHKKRPGFDEAPADLRPALLNLAKVKVKAAALRRKAAK</sequence>
<dbReference type="EMBL" id="QFQZ01000002">
    <property type="protein sequence ID" value="PZR37213.1"/>
    <property type="molecule type" value="Genomic_DNA"/>
</dbReference>
<keyword evidence="2" id="KW-0255">Endonuclease</keyword>
<dbReference type="GO" id="GO:0004519">
    <property type="term" value="F:endonuclease activity"/>
    <property type="evidence" value="ECO:0007669"/>
    <property type="project" value="UniProtKB-KW"/>
</dbReference>
<comment type="caution">
    <text evidence="2">The sequence shown here is derived from an EMBL/GenBank/DDBJ whole genome shotgun (WGS) entry which is preliminary data.</text>
</comment>
<keyword evidence="2" id="KW-0378">Hydrolase</keyword>
<protein>
    <submittedName>
        <fullName evidence="2">HNH endonuclease</fullName>
    </submittedName>
</protein>
<organism evidence="2 3">
    <name type="scientific">Caulobacter segnis</name>
    <dbReference type="NCBI Taxonomy" id="88688"/>
    <lineage>
        <taxon>Bacteria</taxon>
        <taxon>Pseudomonadati</taxon>
        <taxon>Pseudomonadota</taxon>
        <taxon>Alphaproteobacteria</taxon>
        <taxon>Caulobacterales</taxon>
        <taxon>Caulobacteraceae</taxon>
        <taxon>Caulobacter</taxon>
    </lineage>
</organism>
<dbReference type="AlphaFoldDB" id="A0A2W5VH29"/>
<reference evidence="2 3" key="1">
    <citation type="submission" date="2017-08" db="EMBL/GenBank/DDBJ databases">
        <title>Infants hospitalized years apart are colonized by the same room-sourced microbial strains.</title>
        <authorList>
            <person name="Brooks B."/>
            <person name="Olm M.R."/>
            <person name="Firek B.A."/>
            <person name="Baker R."/>
            <person name="Thomas B.C."/>
            <person name="Morowitz M.J."/>
            <person name="Banfield J.F."/>
        </authorList>
    </citation>
    <scope>NUCLEOTIDE SEQUENCE [LARGE SCALE GENOMIC DNA]</scope>
    <source>
        <strain evidence="2">S2_003_000_R2_4</strain>
    </source>
</reference>
<dbReference type="InterPro" id="IPR003615">
    <property type="entry name" value="HNH_nuc"/>
</dbReference>
<dbReference type="Pfam" id="PF13392">
    <property type="entry name" value="HNH_3"/>
    <property type="match status" value="1"/>
</dbReference>